<accession>A0ABP9FT29</accession>
<keyword evidence="2" id="KW-1185">Reference proteome</keyword>
<organism evidence="1 2">
    <name type="scientific">Nesterenkonia rhizosphaerae</name>
    <dbReference type="NCBI Taxonomy" id="1348272"/>
    <lineage>
        <taxon>Bacteria</taxon>
        <taxon>Bacillati</taxon>
        <taxon>Actinomycetota</taxon>
        <taxon>Actinomycetes</taxon>
        <taxon>Micrococcales</taxon>
        <taxon>Micrococcaceae</taxon>
        <taxon>Nesterenkonia</taxon>
    </lineage>
</organism>
<name>A0ABP9FT29_9MICC</name>
<evidence type="ECO:0000313" key="2">
    <source>
        <dbReference type="Proteomes" id="UP001500368"/>
    </source>
</evidence>
<dbReference type="RefSeq" id="WP_345476902.1">
    <property type="nucleotide sequence ID" value="NZ_BAABLW010000005.1"/>
</dbReference>
<dbReference type="EMBL" id="BAABLW010000005">
    <property type="protein sequence ID" value="GAA4916192.1"/>
    <property type="molecule type" value="Genomic_DNA"/>
</dbReference>
<reference evidence="2" key="1">
    <citation type="journal article" date="2019" name="Int. J. Syst. Evol. Microbiol.">
        <title>The Global Catalogue of Microorganisms (GCM) 10K type strain sequencing project: providing services to taxonomists for standard genome sequencing and annotation.</title>
        <authorList>
            <consortium name="The Broad Institute Genomics Platform"/>
            <consortium name="The Broad Institute Genome Sequencing Center for Infectious Disease"/>
            <person name="Wu L."/>
            <person name="Ma J."/>
        </authorList>
    </citation>
    <scope>NUCLEOTIDE SEQUENCE [LARGE SCALE GENOMIC DNA]</scope>
    <source>
        <strain evidence="2">JCM 19129</strain>
    </source>
</reference>
<dbReference type="Proteomes" id="UP001500368">
    <property type="component" value="Unassembled WGS sequence"/>
</dbReference>
<gene>
    <name evidence="1" type="ORF">GCM10025790_09230</name>
</gene>
<comment type="caution">
    <text evidence="1">The sequence shown here is derived from an EMBL/GenBank/DDBJ whole genome shotgun (WGS) entry which is preliminary data.</text>
</comment>
<sequence>MHRSAIDFLEESGRLKPFITYFIEEYLKDPSEHTNQTLIGEGEFKKRLDHIATHSSYKDNDLFTVYYFFKNE</sequence>
<proteinExistence type="predicted"/>
<evidence type="ECO:0000313" key="1">
    <source>
        <dbReference type="EMBL" id="GAA4916192.1"/>
    </source>
</evidence>
<protein>
    <submittedName>
        <fullName evidence="1">Uncharacterized protein</fullName>
    </submittedName>
</protein>